<evidence type="ECO:0000256" key="1">
    <source>
        <dbReference type="ARBA" id="ARBA00004613"/>
    </source>
</evidence>
<dbReference type="GO" id="GO:0005576">
    <property type="term" value="C:extracellular region"/>
    <property type="evidence" value="ECO:0007669"/>
    <property type="project" value="UniProtKB-SubCell"/>
</dbReference>
<comment type="subcellular location">
    <subcellularLocation>
        <location evidence="1">Secreted</location>
    </subcellularLocation>
</comment>
<keyword evidence="7" id="KW-1015">Disulfide bond</keyword>
<feature type="domain" description="C-type lectin" evidence="10">
    <location>
        <begin position="55"/>
        <end position="155"/>
    </location>
</feature>
<dbReference type="FunFam" id="3.10.100.10:FF:000015">
    <property type="entry name" value="C-type lectin Cal"/>
    <property type="match status" value="1"/>
</dbReference>
<name>A0A670J458_PODMU</name>
<evidence type="ECO:0000256" key="7">
    <source>
        <dbReference type="ARBA" id="ARBA00023157"/>
    </source>
</evidence>
<organism evidence="11 12">
    <name type="scientific">Podarcis muralis</name>
    <name type="common">Wall lizard</name>
    <name type="synonym">Lacerta muralis</name>
    <dbReference type="NCBI Taxonomy" id="64176"/>
    <lineage>
        <taxon>Eukaryota</taxon>
        <taxon>Metazoa</taxon>
        <taxon>Chordata</taxon>
        <taxon>Craniata</taxon>
        <taxon>Vertebrata</taxon>
        <taxon>Euteleostomi</taxon>
        <taxon>Lepidosauria</taxon>
        <taxon>Squamata</taxon>
        <taxon>Bifurcata</taxon>
        <taxon>Unidentata</taxon>
        <taxon>Episquamata</taxon>
        <taxon>Laterata</taxon>
        <taxon>Lacertibaenia</taxon>
        <taxon>Lacertidae</taxon>
        <taxon>Podarcis</taxon>
    </lineage>
</organism>
<keyword evidence="4" id="KW-0479">Metal-binding</keyword>
<dbReference type="PANTHER" id="PTHR22803">
    <property type="entry name" value="MANNOSE, PHOSPHOLIPASE, LECTIN RECEPTOR RELATED"/>
    <property type="match status" value="1"/>
</dbReference>
<evidence type="ECO:0000256" key="2">
    <source>
        <dbReference type="ARBA" id="ARBA00006250"/>
    </source>
</evidence>
<evidence type="ECO:0000313" key="11">
    <source>
        <dbReference type="Ensembl" id="ENSPMRP00000019051.1"/>
    </source>
</evidence>
<dbReference type="InterPro" id="IPR016186">
    <property type="entry name" value="C-type_lectin-like/link_sf"/>
</dbReference>
<dbReference type="InterPro" id="IPR001304">
    <property type="entry name" value="C-type_lectin-like"/>
</dbReference>
<dbReference type="InterPro" id="IPR050111">
    <property type="entry name" value="C-type_lectin/snaclec_domain"/>
</dbReference>
<dbReference type="Gene3D" id="3.10.100.10">
    <property type="entry name" value="Mannose-Binding Protein A, subunit A"/>
    <property type="match status" value="1"/>
</dbReference>
<reference evidence="11" key="3">
    <citation type="submission" date="2025-09" db="UniProtKB">
        <authorList>
            <consortium name="Ensembl"/>
        </authorList>
    </citation>
    <scope>IDENTIFICATION</scope>
</reference>
<protein>
    <recommendedName>
        <fullName evidence="10">C-type lectin domain-containing protein</fullName>
    </recommendedName>
</protein>
<accession>A0A670J458</accession>
<evidence type="ECO:0000256" key="9">
    <source>
        <dbReference type="SAM" id="SignalP"/>
    </source>
</evidence>
<reference evidence="11" key="2">
    <citation type="submission" date="2025-08" db="UniProtKB">
        <authorList>
            <consortium name="Ensembl"/>
        </authorList>
    </citation>
    <scope>IDENTIFICATION</scope>
</reference>
<dbReference type="Pfam" id="PF00059">
    <property type="entry name" value="Lectin_C"/>
    <property type="match status" value="1"/>
</dbReference>
<dbReference type="GO" id="GO:0046872">
    <property type="term" value="F:metal ion binding"/>
    <property type="evidence" value="ECO:0007669"/>
    <property type="project" value="UniProtKB-KW"/>
</dbReference>
<evidence type="ECO:0000256" key="8">
    <source>
        <dbReference type="SAM" id="MobiDB-lite"/>
    </source>
</evidence>
<dbReference type="InterPro" id="IPR016187">
    <property type="entry name" value="CTDL_fold"/>
</dbReference>
<dbReference type="GeneTree" id="ENSGT00940000161011"/>
<dbReference type="PRINTS" id="PR01504">
    <property type="entry name" value="PNCREATITSAP"/>
</dbReference>
<evidence type="ECO:0000256" key="4">
    <source>
        <dbReference type="ARBA" id="ARBA00022723"/>
    </source>
</evidence>
<reference evidence="11 12" key="1">
    <citation type="journal article" date="2019" name="Proc. Natl. Acad. Sci. U.S.A.">
        <title>Regulatory changes in pterin and carotenoid genes underlie balanced color polymorphisms in the wall lizard.</title>
        <authorList>
            <person name="Andrade P."/>
            <person name="Pinho C."/>
            <person name="Perez I de Lanuza G."/>
            <person name="Afonso S."/>
            <person name="Brejcha J."/>
            <person name="Rubin C.J."/>
            <person name="Wallerman O."/>
            <person name="Pereira P."/>
            <person name="Sabatino S.J."/>
            <person name="Bellati A."/>
            <person name="Pellitteri-Rosa D."/>
            <person name="Bosakova Z."/>
            <person name="Bunikis I."/>
            <person name="Carretero M.A."/>
            <person name="Feiner N."/>
            <person name="Marsik P."/>
            <person name="Pauperio F."/>
            <person name="Salvi D."/>
            <person name="Soler L."/>
            <person name="While G.M."/>
            <person name="Uller T."/>
            <person name="Font E."/>
            <person name="Andersson L."/>
            <person name="Carneiro M."/>
        </authorList>
    </citation>
    <scope>NUCLEOTIDE SEQUENCE</scope>
</reference>
<dbReference type="PROSITE" id="PS50041">
    <property type="entry name" value="C_TYPE_LECTIN_2"/>
    <property type="match status" value="1"/>
</dbReference>
<dbReference type="SMART" id="SM00034">
    <property type="entry name" value="CLECT"/>
    <property type="match status" value="1"/>
</dbReference>
<proteinExistence type="inferred from homology"/>
<sequence length="202" mass="22847">MKSVAYLSVVLASFLVSSPLVEGEFLLPTEWKFSCDGTLPQTVKADTCAREWLQYQGNCYGYFETQMTWHEAEIECQSYRRGAHLASLLTPAETLVVANHIAAYQTDISNVWIGLHDIRHSGKWRWSDESTYNYKAWMLGAPNNLGKDEYCVELRHSVREEVVPGDGAPEQIAVGAPMGSAHERRCHPEERVRSERAGKKKI</sequence>
<evidence type="ECO:0000256" key="3">
    <source>
        <dbReference type="ARBA" id="ARBA00022525"/>
    </source>
</evidence>
<feature type="region of interest" description="Disordered" evidence="8">
    <location>
        <begin position="177"/>
        <end position="202"/>
    </location>
</feature>
<evidence type="ECO:0000256" key="5">
    <source>
        <dbReference type="ARBA" id="ARBA00022734"/>
    </source>
</evidence>
<dbReference type="GO" id="GO:0030246">
    <property type="term" value="F:carbohydrate binding"/>
    <property type="evidence" value="ECO:0007669"/>
    <property type="project" value="UniProtKB-KW"/>
</dbReference>
<keyword evidence="5" id="KW-0430">Lectin</keyword>
<evidence type="ECO:0000259" key="10">
    <source>
        <dbReference type="PROSITE" id="PS50041"/>
    </source>
</evidence>
<dbReference type="Ensembl" id="ENSPMRT00000020229.1">
    <property type="protein sequence ID" value="ENSPMRP00000019051.1"/>
    <property type="gene ID" value="ENSPMRG00000012443.1"/>
</dbReference>
<dbReference type="AlphaFoldDB" id="A0A670J458"/>
<feature type="compositionally biased region" description="Basic and acidic residues" evidence="8">
    <location>
        <begin position="181"/>
        <end position="202"/>
    </location>
</feature>
<keyword evidence="9" id="KW-0732">Signal</keyword>
<feature type="chain" id="PRO_5025452164" description="C-type lectin domain-containing protein" evidence="9">
    <location>
        <begin position="24"/>
        <end position="202"/>
    </location>
</feature>
<evidence type="ECO:0000313" key="12">
    <source>
        <dbReference type="Proteomes" id="UP000472272"/>
    </source>
</evidence>
<dbReference type="Proteomes" id="UP000472272">
    <property type="component" value="Chromosome 13"/>
</dbReference>
<keyword evidence="6" id="KW-0106">Calcium</keyword>
<keyword evidence="3" id="KW-0964">Secreted</keyword>
<evidence type="ECO:0000256" key="6">
    <source>
        <dbReference type="ARBA" id="ARBA00022837"/>
    </source>
</evidence>
<keyword evidence="12" id="KW-1185">Reference proteome</keyword>
<comment type="similarity">
    <text evidence="2">Belongs to the true venom lectin family.</text>
</comment>
<dbReference type="SUPFAM" id="SSF56436">
    <property type="entry name" value="C-type lectin-like"/>
    <property type="match status" value="1"/>
</dbReference>
<feature type="signal peptide" evidence="9">
    <location>
        <begin position="1"/>
        <end position="23"/>
    </location>
</feature>